<comment type="caution">
    <text evidence="1">The sequence shown here is derived from an EMBL/GenBank/DDBJ whole genome shotgun (WGS) entry which is preliminary data.</text>
</comment>
<name>A0A8J3FWL5_9PSEU</name>
<evidence type="ECO:0000313" key="1">
    <source>
        <dbReference type="EMBL" id="GGM67430.1"/>
    </source>
</evidence>
<sequence>MLMRVAAVAVACWGHAMPPAHRLSDLALADHEVLYRLGVNLFTSSELCRTVGEEYAQQKRLLMVVVVECVEELCDRLTELRGDADDVVLAEQISALLVGVRDRLIGCRCRSSTSSWSGWPR</sequence>
<dbReference type="Proteomes" id="UP000637578">
    <property type="component" value="Unassembled WGS sequence"/>
</dbReference>
<accession>A0A8J3FWL5</accession>
<organism evidence="1 2">
    <name type="scientific">Longimycelium tulufanense</name>
    <dbReference type="NCBI Taxonomy" id="907463"/>
    <lineage>
        <taxon>Bacteria</taxon>
        <taxon>Bacillati</taxon>
        <taxon>Actinomycetota</taxon>
        <taxon>Actinomycetes</taxon>
        <taxon>Pseudonocardiales</taxon>
        <taxon>Pseudonocardiaceae</taxon>
        <taxon>Longimycelium</taxon>
    </lineage>
</organism>
<gene>
    <name evidence="1" type="ORF">GCM10012275_42530</name>
</gene>
<reference evidence="1" key="1">
    <citation type="journal article" date="2014" name="Int. J. Syst. Evol. Microbiol.">
        <title>Complete genome sequence of Corynebacterium casei LMG S-19264T (=DSM 44701T), isolated from a smear-ripened cheese.</title>
        <authorList>
            <consortium name="US DOE Joint Genome Institute (JGI-PGF)"/>
            <person name="Walter F."/>
            <person name="Albersmeier A."/>
            <person name="Kalinowski J."/>
            <person name="Ruckert C."/>
        </authorList>
    </citation>
    <scope>NUCLEOTIDE SEQUENCE</scope>
    <source>
        <strain evidence="1">CGMCC 4.5737</strain>
    </source>
</reference>
<evidence type="ECO:0000313" key="2">
    <source>
        <dbReference type="Proteomes" id="UP000637578"/>
    </source>
</evidence>
<reference evidence="1" key="2">
    <citation type="submission" date="2020-09" db="EMBL/GenBank/DDBJ databases">
        <authorList>
            <person name="Sun Q."/>
            <person name="Zhou Y."/>
        </authorList>
    </citation>
    <scope>NUCLEOTIDE SEQUENCE</scope>
    <source>
        <strain evidence="1">CGMCC 4.5737</strain>
    </source>
</reference>
<dbReference type="RefSeq" id="WP_189060165.1">
    <property type="nucleotide sequence ID" value="NZ_BMMK01000022.1"/>
</dbReference>
<dbReference type="AlphaFoldDB" id="A0A8J3FWL5"/>
<dbReference type="EMBL" id="BMMK01000022">
    <property type="protein sequence ID" value="GGM67430.1"/>
    <property type="molecule type" value="Genomic_DNA"/>
</dbReference>
<keyword evidence="2" id="KW-1185">Reference proteome</keyword>
<proteinExistence type="predicted"/>
<protein>
    <submittedName>
        <fullName evidence="1">Uncharacterized protein</fullName>
    </submittedName>
</protein>